<evidence type="ECO:0000313" key="1">
    <source>
        <dbReference type="EMBL" id="JAD40811.1"/>
    </source>
</evidence>
<reference evidence="1" key="1">
    <citation type="submission" date="2014-09" db="EMBL/GenBank/DDBJ databases">
        <authorList>
            <person name="Magalhaes I.L.F."/>
            <person name="Oliveira U."/>
            <person name="Santos F.R."/>
            <person name="Vidigal T.H.D.A."/>
            <person name="Brescovit A.D."/>
            <person name="Santos A.J."/>
        </authorList>
    </citation>
    <scope>NUCLEOTIDE SEQUENCE</scope>
    <source>
        <tissue evidence="1">Shoot tissue taken approximately 20 cm above the soil surface</tissue>
    </source>
</reference>
<protein>
    <submittedName>
        <fullName evidence="1">Uncharacterized protein</fullName>
    </submittedName>
</protein>
<dbReference type="EMBL" id="GBRH01257084">
    <property type="protein sequence ID" value="JAD40811.1"/>
    <property type="molecule type" value="Transcribed_RNA"/>
</dbReference>
<organism evidence="1">
    <name type="scientific">Arundo donax</name>
    <name type="common">Giant reed</name>
    <name type="synonym">Donax arundinaceus</name>
    <dbReference type="NCBI Taxonomy" id="35708"/>
    <lineage>
        <taxon>Eukaryota</taxon>
        <taxon>Viridiplantae</taxon>
        <taxon>Streptophyta</taxon>
        <taxon>Embryophyta</taxon>
        <taxon>Tracheophyta</taxon>
        <taxon>Spermatophyta</taxon>
        <taxon>Magnoliopsida</taxon>
        <taxon>Liliopsida</taxon>
        <taxon>Poales</taxon>
        <taxon>Poaceae</taxon>
        <taxon>PACMAD clade</taxon>
        <taxon>Arundinoideae</taxon>
        <taxon>Arundineae</taxon>
        <taxon>Arundo</taxon>
    </lineage>
</organism>
<name>A0A0A8ZPT4_ARUDO</name>
<proteinExistence type="predicted"/>
<accession>A0A0A8ZPT4</accession>
<dbReference type="AlphaFoldDB" id="A0A0A8ZPT4"/>
<sequence>MYLLELHQYSVLYYLLEYPRESIHVAIIFQCYLNLISY</sequence>
<reference evidence="1" key="2">
    <citation type="journal article" date="2015" name="Data Brief">
        <title>Shoot transcriptome of the giant reed, Arundo donax.</title>
        <authorList>
            <person name="Barrero R.A."/>
            <person name="Guerrero F.D."/>
            <person name="Moolhuijzen P."/>
            <person name="Goolsby J.A."/>
            <person name="Tidwell J."/>
            <person name="Bellgard S.E."/>
            <person name="Bellgard M.I."/>
        </authorList>
    </citation>
    <scope>NUCLEOTIDE SEQUENCE</scope>
    <source>
        <tissue evidence="1">Shoot tissue taken approximately 20 cm above the soil surface</tissue>
    </source>
</reference>